<dbReference type="InterPro" id="IPR005545">
    <property type="entry name" value="YCII"/>
</dbReference>
<organism evidence="3 4">
    <name type="scientific">Parvularcula mediterranea</name>
    <dbReference type="NCBI Taxonomy" id="2732508"/>
    <lineage>
        <taxon>Bacteria</taxon>
        <taxon>Pseudomonadati</taxon>
        <taxon>Pseudomonadota</taxon>
        <taxon>Alphaproteobacteria</taxon>
        <taxon>Parvularculales</taxon>
        <taxon>Parvularculaceae</taxon>
        <taxon>Parvularcula</taxon>
    </lineage>
</organism>
<dbReference type="SUPFAM" id="SSF54909">
    <property type="entry name" value="Dimeric alpha+beta barrel"/>
    <property type="match status" value="1"/>
</dbReference>
<name>A0A7Y3W688_9PROT</name>
<dbReference type="PANTHER" id="PTHR33606:SF3">
    <property type="entry name" value="PROTEIN YCII"/>
    <property type="match status" value="1"/>
</dbReference>
<keyword evidence="4" id="KW-1185">Reference proteome</keyword>
<proteinExistence type="inferred from homology"/>
<reference evidence="3 4" key="1">
    <citation type="submission" date="2020-05" db="EMBL/GenBank/DDBJ databases">
        <title>Parvularcula mediterraneae sp. nov., isolated from polypropylene straw from shallow seawater of the seashore of Laganas in Zakynthos island, Greece.</title>
        <authorList>
            <person name="Szabo I."/>
            <person name="Al-Omari J."/>
            <person name="Rado J."/>
            <person name="Szerdahelyi G.S."/>
        </authorList>
    </citation>
    <scope>NUCLEOTIDE SEQUENCE [LARGE SCALE GENOMIC DNA]</scope>
    <source>
        <strain evidence="3 4">ZS-1/3</strain>
    </source>
</reference>
<evidence type="ECO:0000256" key="1">
    <source>
        <dbReference type="ARBA" id="ARBA00007689"/>
    </source>
</evidence>
<evidence type="ECO:0000313" key="3">
    <source>
        <dbReference type="EMBL" id="NNU17469.1"/>
    </source>
</evidence>
<comment type="caution">
    <text evidence="3">The sequence shown here is derived from an EMBL/GenBank/DDBJ whole genome shotgun (WGS) entry which is preliminary data.</text>
</comment>
<evidence type="ECO:0000259" key="2">
    <source>
        <dbReference type="Pfam" id="PF03795"/>
    </source>
</evidence>
<dbReference type="Gene3D" id="3.30.70.1060">
    <property type="entry name" value="Dimeric alpha+beta barrel"/>
    <property type="match status" value="1"/>
</dbReference>
<dbReference type="EMBL" id="JABFCX010000003">
    <property type="protein sequence ID" value="NNU17469.1"/>
    <property type="molecule type" value="Genomic_DNA"/>
</dbReference>
<dbReference type="InterPro" id="IPR011008">
    <property type="entry name" value="Dimeric_a/b-barrel"/>
</dbReference>
<sequence length="97" mass="10750">MPNFLLIGRDHKGKPERRAGAREAHLALAERLYAEGTLLHAGALLDEEGGMAGSVVLYRAESRETLDALLKDEPYIKANVWAEVEITEYRAAPFLTD</sequence>
<feature type="domain" description="YCII-related" evidence="2">
    <location>
        <begin position="4"/>
        <end position="89"/>
    </location>
</feature>
<comment type="similarity">
    <text evidence="1">Belongs to the YciI family.</text>
</comment>
<dbReference type="AlphaFoldDB" id="A0A7Y3W688"/>
<dbReference type="PANTHER" id="PTHR33606">
    <property type="entry name" value="PROTEIN YCII"/>
    <property type="match status" value="1"/>
</dbReference>
<accession>A0A7Y3W688</accession>
<dbReference type="Pfam" id="PF03795">
    <property type="entry name" value="YCII"/>
    <property type="match status" value="1"/>
</dbReference>
<gene>
    <name evidence="3" type="ORF">HK107_14140</name>
</gene>
<dbReference type="RefSeq" id="WP_173200922.1">
    <property type="nucleotide sequence ID" value="NZ_JABFCX010000003.1"/>
</dbReference>
<dbReference type="Proteomes" id="UP000536835">
    <property type="component" value="Unassembled WGS sequence"/>
</dbReference>
<dbReference type="InterPro" id="IPR051807">
    <property type="entry name" value="Sec-metab_biosynth-assoc"/>
</dbReference>
<protein>
    <recommendedName>
        <fullName evidence="2">YCII-related domain-containing protein</fullName>
    </recommendedName>
</protein>
<evidence type="ECO:0000313" key="4">
    <source>
        <dbReference type="Proteomes" id="UP000536835"/>
    </source>
</evidence>